<name>A0A166DSJ5_9AGAM</name>
<dbReference type="SUPFAM" id="SSF51430">
    <property type="entry name" value="NAD(P)-linked oxidoreductase"/>
    <property type="match status" value="1"/>
</dbReference>
<evidence type="ECO:0000256" key="2">
    <source>
        <dbReference type="ARBA" id="ARBA00023002"/>
    </source>
</evidence>
<feature type="domain" description="NADP-dependent oxidoreductase" evidence="6">
    <location>
        <begin position="28"/>
        <end position="270"/>
    </location>
</feature>
<evidence type="ECO:0000259" key="6">
    <source>
        <dbReference type="Pfam" id="PF00248"/>
    </source>
</evidence>
<dbReference type="Gene3D" id="3.20.20.100">
    <property type="entry name" value="NADP-dependent oxidoreductase domain"/>
    <property type="match status" value="1"/>
</dbReference>
<feature type="site" description="Lowers pKa of active site Tyr" evidence="5">
    <location>
        <position position="85"/>
    </location>
</feature>
<dbReference type="InterPro" id="IPR036812">
    <property type="entry name" value="NAD(P)_OxRdtase_dom_sf"/>
</dbReference>
<evidence type="ECO:0000256" key="3">
    <source>
        <dbReference type="PIRSR" id="PIRSR000097-1"/>
    </source>
</evidence>
<dbReference type="InterPro" id="IPR020471">
    <property type="entry name" value="AKR"/>
</dbReference>
<dbReference type="STRING" id="1314776.A0A166DSJ5"/>
<dbReference type="InterPro" id="IPR023210">
    <property type="entry name" value="NADP_OxRdtase_dom"/>
</dbReference>
<dbReference type="PROSITE" id="PS00798">
    <property type="entry name" value="ALDOKETO_REDUCTASE_1"/>
    <property type="match status" value="1"/>
</dbReference>
<dbReference type="PRINTS" id="PR00069">
    <property type="entry name" value="ALDKETRDTASE"/>
</dbReference>
<sequence>MSANLTLQSTYKLSDGHEMPVLGLGVYEMTGDEAYSCVLKALEIGYRHVDSAAWYENEQECGKAILDFLKSHPELKREDIFYTTKLRQNVGYEASLEAIRESVDLSGLGYVDLYLVHGPLGGPAMRSASWKACLKAQELGLVRSIGVSNYGVKHLQEMLASGDPLPTINQVDLHPFQTRPDIVELCKKHDIILQAWAPLVRGMRFNHPVLKQIASQHNKSTAQVLLRYSLQKGFVPLPKSVKAERIASNADIFDFDLSTKDIQLLDSLDEQLVTDWEVTTVP</sequence>
<dbReference type="AlphaFoldDB" id="A0A166DSJ5"/>
<dbReference type="Proteomes" id="UP000076798">
    <property type="component" value="Unassembled WGS sequence"/>
</dbReference>
<reference evidence="7 8" key="1">
    <citation type="journal article" date="2016" name="Mol. Biol. Evol.">
        <title>Comparative Genomics of Early-Diverging Mushroom-Forming Fungi Provides Insights into the Origins of Lignocellulose Decay Capabilities.</title>
        <authorList>
            <person name="Nagy L.G."/>
            <person name="Riley R."/>
            <person name="Tritt A."/>
            <person name="Adam C."/>
            <person name="Daum C."/>
            <person name="Floudas D."/>
            <person name="Sun H."/>
            <person name="Yadav J.S."/>
            <person name="Pangilinan J."/>
            <person name="Larsson K.H."/>
            <person name="Matsuura K."/>
            <person name="Barry K."/>
            <person name="Labutti K."/>
            <person name="Kuo R."/>
            <person name="Ohm R.A."/>
            <person name="Bhattacharya S.S."/>
            <person name="Shirouzu T."/>
            <person name="Yoshinaga Y."/>
            <person name="Martin F.M."/>
            <person name="Grigoriev I.V."/>
            <person name="Hibbett D.S."/>
        </authorList>
    </citation>
    <scope>NUCLEOTIDE SEQUENCE [LARGE SCALE GENOMIC DNA]</scope>
    <source>
        <strain evidence="7 8">HHB10207 ss-3</strain>
    </source>
</reference>
<dbReference type="PIRSF" id="PIRSF000097">
    <property type="entry name" value="AKR"/>
    <property type="match status" value="1"/>
</dbReference>
<proteinExistence type="inferred from homology"/>
<evidence type="ECO:0000313" key="8">
    <source>
        <dbReference type="Proteomes" id="UP000076798"/>
    </source>
</evidence>
<dbReference type="GO" id="GO:0016491">
    <property type="term" value="F:oxidoreductase activity"/>
    <property type="evidence" value="ECO:0007669"/>
    <property type="project" value="UniProtKB-KW"/>
</dbReference>
<dbReference type="InterPro" id="IPR018170">
    <property type="entry name" value="Aldo/ket_reductase_CS"/>
</dbReference>
<dbReference type="EMBL" id="KV428056">
    <property type="protein sequence ID" value="KZT38845.1"/>
    <property type="molecule type" value="Genomic_DNA"/>
</dbReference>
<keyword evidence="2" id="KW-0560">Oxidoreductase</keyword>
<keyword evidence="8" id="KW-1185">Reference proteome</keyword>
<evidence type="ECO:0000256" key="4">
    <source>
        <dbReference type="PIRSR" id="PIRSR000097-2"/>
    </source>
</evidence>
<evidence type="ECO:0000256" key="5">
    <source>
        <dbReference type="PIRSR" id="PIRSR000097-3"/>
    </source>
</evidence>
<feature type="binding site" evidence="4">
    <location>
        <position position="117"/>
    </location>
    <ligand>
        <name>substrate</name>
    </ligand>
</feature>
<dbReference type="PANTHER" id="PTHR43827:SF13">
    <property type="entry name" value="ALDO_KETO REDUCTASE FAMILY PROTEIN"/>
    <property type="match status" value="1"/>
</dbReference>
<evidence type="ECO:0000256" key="1">
    <source>
        <dbReference type="ARBA" id="ARBA00007905"/>
    </source>
</evidence>
<comment type="similarity">
    <text evidence="1">Belongs to the aldo/keto reductase family.</text>
</comment>
<gene>
    <name evidence="7" type="ORF">SISSUDRAFT_711978</name>
</gene>
<dbReference type="CDD" id="cd19071">
    <property type="entry name" value="AKR_AKR1-5-like"/>
    <property type="match status" value="1"/>
</dbReference>
<organism evidence="7 8">
    <name type="scientific">Sistotremastrum suecicum HHB10207 ss-3</name>
    <dbReference type="NCBI Taxonomy" id="1314776"/>
    <lineage>
        <taxon>Eukaryota</taxon>
        <taxon>Fungi</taxon>
        <taxon>Dikarya</taxon>
        <taxon>Basidiomycota</taxon>
        <taxon>Agaricomycotina</taxon>
        <taxon>Agaricomycetes</taxon>
        <taxon>Sistotremastrales</taxon>
        <taxon>Sistotremastraceae</taxon>
        <taxon>Sistotremastrum</taxon>
    </lineage>
</organism>
<dbReference type="PANTHER" id="PTHR43827">
    <property type="entry name" value="2,5-DIKETO-D-GLUCONIC ACID REDUCTASE"/>
    <property type="match status" value="1"/>
</dbReference>
<protein>
    <submittedName>
        <fullName evidence="7">Aldo/keto reductase</fullName>
    </submittedName>
</protein>
<dbReference type="FunFam" id="3.20.20.100:FF:000015">
    <property type="entry name" value="Oxidoreductase, aldo/keto reductase family"/>
    <property type="match status" value="1"/>
</dbReference>
<dbReference type="Pfam" id="PF00248">
    <property type="entry name" value="Aldo_ket_red"/>
    <property type="match status" value="1"/>
</dbReference>
<accession>A0A166DSJ5</accession>
<dbReference type="PROSITE" id="PS00063">
    <property type="entry name" value="ALDOKETO_REDUCTASE_3"/>
    <property type="match status" value="1"/>
</dbReference>
<dbReference type="OrthoDB" id="416253at2759"/>
<feature type="active site" description="Proton donor" evidence="3">
    <location>
        <position position="55"/>
    </location>
</feature>
<evidence type="ECO:0000313" key="7">
    <source>
        <dbReference type="EMBL" id="KZT38845.1"/>
    </source>
</evidence>